<dbReference type="GO" id="GO:0016987">
    <property type="term" value="F:sigma factor activity"/>
    <property type="evidence" value="ECO:0007669"/>
    <property type="project" value="UniProtKB-KW"/>
</dbReference>
<evidence type="ECO:0000259" key="7">
    <source>
        <dbReference type="Pfam" id="PF08281"/>
    </source>
</evidence>
<dbReference type="Gene3D" id="1.10.1740.10">
    <property type="match status" value="1"/>
</dbReference>
<dbReference type="InterPro" id="IPR007627">
    <property type="entry name" value="RNA_pol_sigma70_r2"/>
</dbReference>
<keyword evidence="4" id="KW-0238">DNA-binding</keyword>
<dbReference type="InterPro" id="IPR039425">
    <property type="entry name" value="RNA_pol_sigma-70-like"/>
</dbReference>
<dbReference type="GO" id="GO:0003677">
    <property type="term" value="F:DNA binding"/>
    <property type="evidence" value="ECO:0007669"/>
    <property type="project" value="UniProtKB-KW"/>
</dbReference>
<dbReference type="InterPro" id="IPR036388">
    <property type="entry name" value="WH-like_DNA-bd_sf"/>
</dbReference>
<dbReference type="NCBIfam" id="NF007225">
    <property type="entry name" value="PRK09643.1"/>
    <property type="match status" value="1"/>
</dbReference>
<evidence type="ECO:0000256" key="2">
    <source>
        <dbReference type="ARBA" id="ARBA00023015"/>
    </source>
</evidence>
<dbReference type="PANTHER" id="PTHR43133">
    <property type="entry name" value="RNA POLYMERASE ECF-TYPE SIGMA FACTO"/>
    <property type="match status" value="1"/>
</dbReference>
<keyword evidence="2" id="KW-0805">Transcription regulation</keyword>
<dbReference type="GO" id="GO:0006352">
    <property type="term" value="P:DNA-templated transcription initiation"/>
    <property type="evidence" value="ECO:0007669"/>
    <property type="project" value="InterPro"/>
</dbReference>
<protein>
    <submittedName>
        <fullName evidence="8">RNA polymerase subunit sigma</fullName>
    </submittedName>
</protein>
<proteinExistence type="inferred from homology"/>
<evidence type="ECO:0000256" key="3">
    <source>
        <dbReference type="ARBA" id="ARBA00023082"/>
    </source>
</evidence>
<gene>
    <name evidence="8" type="ORF">AU192_01875</name>
</gene>
<dbReference type="EMBL" id="LQIR01000005">
    <property type="protein sequence ID" value="KUI19721.1"/>
    <property type="molecule type" value="Genomic_DNA"/>
</dbReference>
<dbReference type="RefSeq" id="WP_064394703.1">
    <property type="nucleotide sequence ID" value="NZ_LQIR01000005.1"/>
</dbReference>
<dbReference type="SUPFAM" id="SSF88946">
    <property type="entry name" value="Sigma2 domain of RNA polymerase sigma factors"/>
    <property type="match status" value="1"/>
</dbReference>
<comment type="caution">
    <text evidence="8">The sequence shown here is derived from an EMBL/GenBank/DDBJ whole genome shotgun (WGS) entry which is preliminary data.</text>
</comment>
<reference evidence="8 9" key="1">
    <citation type="submission" date="2016-01" db="EMBL/GenBank/DDBJ databases">
        <authorList>
            <consortium name="TB Trials Study Group"/>
            <person name="Sutton G."/>
            <person name="Brinkac L."/>
            <person name="Sanka R."/>
            <person name="Adams M."/>
            <person name="Lau E.L."/>
            <person name="Macaden R."/>
            <person name="Grewal H.M.S."/>
        </authorList>
    </citation>
    <scope>NUCLEOTIDE SEQUENCE [LARGE SCALE GENOMIC DNA]</scope>
    <source>
        <strain evidence="8 9">IS-1744</strain>
    </source>
</reference>
<dbReference type="Pfam" id="PF04542">
    <property type="entry name" value="Sigma70_r2"/>
    <property type="match status" value="1"/>
</dbReference>
<dbReference type="AlphaFoldDB" id="A0A101AB10"/>
<keyword evidence="9" id="KW-1185">Reference proteome</keyword>
<evidence type="ECO:0000259" key="6">
    <source>
        <dbReference type="Pfam" id="PF04542"/>
    </source>
</evidence>
<dbReference type="Gene3D" id="1.10.10.10">
    <property type="entry name" value="Winged helix-like DNA-binding domain superfamily/Winged helix DNA-binding domain"/>
    <property type="match status" value="1"/>
</dbReference>
<keyword evidence="5" id="KW-0804">Transcription</keyword>
<dbReference type="Pfam" id="PF08281">
    <property type="entry name" value="Sigma70_r4_2"/>
    <property type="match status" value="1"/>
</dbReference>
<keyword evidence="3" id="KW-0731">Sigma factor</keyword>
<feature type="domain" description="RNA polymerase sigma factor 70 region 4 type 2" evidence="7">
    <location>
        <begin position="124"/>
        <end position="174"/>
    </location>
</feature>
<sequence>MGSFGGTAGERSDAELLAAHVAGDRYAFEELFYRHHRQLYRIARIISRNADDAADALQDAMLKAHRRAPAFRYDSAVSSWLYRIVVNSCLDRLRRNKTRVAETLSDDQGHIGDPASRVDTAIVVERALMRLPVEQRAAVVAVDMQGYSVAETARILGVPEGTVKSRCSRARAKLAEALEYFDAETAARTD</sequence>
<dbReference type="InterPro" id="IPR013325">
    <property type="entry name" value="RNA_pol_sigma_r2"/>
</dbReference>
<dbReference type="Proteomes" id="UP000053707">
    <property type="component" value="Unassembled WGS sequence"/>
</dbReference>
<evidence type="ECO:0000256" key="5">
    <source>
        <dbReference type="ARBA" id="ARBA00023163"/>
    </source>
</evidence>
<dbReference type="CDD" id="cd06171">
    <property type="entry name" value="Sigma70_r4"/>
    <property type="match status" value="1"/>
</dbReference>
<evidence type="ECO:0000256" key="1">
    <source>
        <dbReference type="ARBA" id="ARBA00010641"/>
    </source>
</evidence>
<evidence type="ECO:0000313" key="8">
    <source>
        <dbReference type="EMBL" id="KUI19721.1"/>
    </source>
</evidence>
<dbReference type="NCBIfam" id="TIGR02937">
    <property type="entry name" value="sigma70-ECF"/>
    <property type="match status" value="1"/>
</dbReference>
<organism evidence="8 9">
    <name type="scientific">Mycobacterium lehmannii</name>
    <dbReference type="NCBI Taxonomy" id="2048550"/>
    <lineage>
        <taxon>Bacteria</taxon>
        <taxon>Bacillati</taxon>
        <taxon>Actinomycetota</taxon>
        <taxon>Actinomycetes</taxon>
        <taxon>Mycobacteriales</taxon>
        <taxon>Mycobacteriaceae</taxon>
        <taxon>Mycobacterium</taxon>
    </lineage>
</organism>
<dbReference type="InterPro" id="IPR014284">
    <property type="entry name" value="RNA_pol_sigma-70_dom"/>
</dbReference>
<evidence type="ECO:0000313" key="9">
    <source>
        <dbReference type="Proteomes" id="UP000053707"/>
    </source>
</evidence>
<feature type="domain" description="RNA polymerase sigma-70 region 2" evidence="6">
    <location>
        <begin position="32"/>
        <end position="97"/>
    </location>
</feature>
<evidence type="ECO:0000256" key="4">
    <source>
        <dbReference type="ARBA" id="ARBA00023125"/>
    </source>
</evidence>
<dbReference type="InterPro" id="IPR013324">
    <property type="entry name" value="RNA_pol_sigma_r3/r4-like"/>
</dbReference>
<dbReference type="InterPro" id="IPR013249">
    <property type="entry name" value="RNA_pol_sigma70_r4_t2"/>
</dbReference>
<comment type="similarity">
    <text evidence="1">Belongs to the sigma-70 factor family. ECF subfamily.</text>
</comment>
<name>A0A101AB10_9MYCO</name>
<accession>A0A101AB10</accession>
<dbReference type="SUPFAM" id="SSF88659">
    <property type="entry name" value="Sigma3 and sigma4 domains of RNA polymerase sigma factors"/>
    <property type="match status" value="1"/>
</dbReference>
<dbReference type="PANTHER" id="PTHR43133:SF50">
    <property type="entry name" value="ECF RNA POLYMERASE SIGMA FACTOR SIGM"/>
    <property type="match status" value="1"/>
</dbReference>